<protein>
    <submittedName>
        <fullName evidence="2">Uncharacterized protein</fullName>
    </submittedName>
</protein>
<feature type="region of interest" description="Disordered" evidence="1">
    <location>
        <begin position="228"/>
        <end position="310"/>
    </location>
</feature>
<feature type="compositionally biased region" description="Polar residues" evidence="1">
    <location>
        <begin position="275"/>
        <end position="284"/>
    </location>
</feature>
<gene>
    <name evidence="2" type="ORF">PACLA_8A077383</name>
</gene>
<feature type="compositionally biased region" description="Acidic residues" evidence="1">
    <location>
        <begin position="301"/>
        <end position="310"/>
    </location>
</feature>
<evidence type="ECO:0000313" key="2">
    <source>
        <dbReference type="EMBL" id="CAB4007775.1"/>
    </source>
</evidence>
<feature type="compositionally biased region" description="Basic residues" evidence="1">
    <location>
        <begin position="255"/>
        <end position="267"/>
    </location>
</feature>
<dbReference type="OrthoDB" id="10006090at2759"/>
<sequence length="329" mass="37629">MDEYSHGPVQMVEAARTIERCWCSYRDKQIFKLLKYAICAAEHSLTKEVIRKISPTEAQLLNDPTCNAKIRFRFGGTEYPPMILFKVFIKCGENGVKYYSGKKMIRAASKAAEDSCKLMGNRQFYNQMIIDACQQHQDKITNELDINTMKDVMQYLSNLDECPPENGGKSNCWRQLTLSDIPRHNIVHDVVTYVNSGNISERLALETPFFPSAKPVTQKTQLEAFLGIVNSSNSPTKRKPRSRPPQTGTTDKSAARRSHRARKRVEKMKKIYSASADQNEQQIVDNDDDENQNSDMKEDNSDWENEADELYEWSQDLTLDSLGVTTPMF</sequence>
<name>A0A6S7HP47_PARCT</name>
<dbReference type="EMBL" id="CACRXK020005907">
    <property type="protein sequence ID" value="CAB4007775.1"/>
    <property type="molecule type" value="Genomic_DNA"/>
</dbReference>
<organism evidence="2 3">
    <name type="scientific">Paramuricea clavata</name>
    <name type="common">Red gorgonian</name>
    <name type="synonym">Violescent sea-whip</name>
    <dbReference type="NCBI Taxonomy" id="317549"/>
    <lineage>
        <taxon>Eukaryota</taxon>
        <taxon>Metazoa</taxon>
        <taxon>Cnidaria</taxon>
        <taxon>Anthozoa</taxon>
        <taxon>Octocorallia</taxon>
        <taxon>Malacalcyonacea</taxon>
        <taxon>Plexauridae</taxon>
        <taxon>Paramuricea</taxon>
    </lineage>
</organism>
<evidence type="ECO:0000313" key="3">
    <source>
        <dbReference type="Proteomes" id="UP001152795"/>
    </source>
</evidence>
<reference evidence="2" key="1">
    <citation type="submission" date="2020-04" db="EMBL/GenBank/DDBJ databases">
        <authorList>
            <person name="Alioto T."/>
            <person name="Alioto T."/>
            <person name="Gomez Garrido J."/>
        </authorList>
    </citation>
    <scope>NUCLEOTIDE SEQUENCE</scope>
    <source>
        <strain evidence="2">A484AB</strain>
    </source>
</reference>
<keyword evidence="3" id="KW-1185">Reference proteome</keyword>
<comment type="caution">
    <text evidence="2">The sequence shown here is derived from an EMBL/GenBank/DDBJ whole genome shotgun (WGS) entry which is preliminary data.</text>
</comment>
<accession>A0A6S7HP47</accession>
<dbReference type="AlphaFoldDB" id="A0A6S7HP47"/>
<dbReference type="PANTHER" id="PTHR33504">
    <property type="entry name" value="NADH DEHYDROGENASE (UBIQUINONE) 1 BETA SUBCOMPLEX, 4"/>
    <property type="match status" value="1"/>
</dbReference>
<evidence type="ECO:0000256" key="1">
    <source>
        <dbReference type="SAM" id="MobiDB-lite"/>
    </source>
</evidence>
<dbReference type="PANTHER" id="PTHR33504:SF1">
    <property type="entry name" value="FAMILY WITH SEQUENCE SIMILARITY 90, MEMBER A1B"/>
    <property type="match status" value="1"/>
</dbReference>
<proteinExistence type="predicted"/>
<dbReference type="Proteomes" id="UP001152795">
    <property type="component" value="Unassembled WGS sequence"/>
</dbReference>